<sequence length="268" mass="30885">MALIRDALKHFGRIDLCRLRNVGCHFENTIETDFAASPPYLLLDSLEYTTDHHWKWQKDSDSDCLDIPDEVLSQLRTSKFVRFEWSHIVCDINLRPLDIMPFNHLWKGQNLRISWTDEFLPTTEFACALAECKMLQVDSGSGTVAVLRELLSNNCDWVSITDLAYAPNTVEMDWTAVKDYLLRPAGISDPGYIVSITTDEPPNYQETLNFINSVKEKFESAALRLKFHFRWNVQNEQAEYPSFSIRNSQIQQLLNLMGDTHGFALEAE</sequence>
<gene>
    <name evidence="1" type="ORF">DdX_07310</name>
</gene>
<keyword evidence="2" id="KW-1185">Reference proteome</keyword>
<evidence type="ECO:0000313" key="1">
    <source>
        <dbReference type="EMBL" id="KAI1716269.1"/>
    </source>
</evidence>
<dbReference type="Proteomes" id="UP001201812">
    <property type="component" value="Unassembled WGS sequence"/>
</dbReference>
<evidence type="ECO:0000313" key="2">
    <source>
        <dbReference type="Proteomes" id="UP001201812"/>
    </source>
</evidence>
<reference evidence="1" key="1">
    <citation type="submission" date="2022-01" db="EMBL/GenBank/DDBJ databases">
        <title>Genome Sequence Resource for Two Populations of Ditylenchus destructor, the Migratory Endoparasitic Phytonematode.</title>
        <authorList>
            <person name="Zhang H."/>
            <person name="Lin R."/>
            <person name="Xie B."/>
        </authorList>
    </citation>
    <scope>NUCLEOTIDE SEQUENCE</scope>
    <source>
        <strain evidence="1">BazhouSP</strain>
    </source>
</reference>
<dbReference type="EMBL" id="JAKKPZ010000010">
    <property type="protein sequence ID" value="KAI1716269.1"/>
    <property type="molecule type" value="Genomic_DNA"/>
</dbReference>
<comment type="caution">
    <text evidence="1">The sequence shown here is derived from an EMBL/GenBank/DDBJ whole genome shotgun (WGS) entry which is preliminary data.</text>
</comment>
<accession>A0AAD4R800</accession>
<name>A0AAD4R800_9BILA</name>
<protein>
    <submittedName>
        <fullName evidence="1">Uncharacterized protein</fullName>
    </submittedName>
</protein>
<organism evidence="1 2">
    <name type="scientific">Ditylenchus destructor</name>
    <dbReference type="NCBI Taxonomy" id="166010"/>
    <lineage>
        <taxon>Eukaryota</taxon>
        <taxon>Metazoa</taxon>
        <taxon>Ecdysozoa</taxon>
        <taxon>Nematoda</taxon>
        <taxon>Chromadorea</taxon>
        <taxon>Rhabditida</taxon>
        <taxon>Tylenchina</taxon>
        <taxon>Tylenchomorpha</taxon>
        <taxon>Sphaerularioidea</taxon>
        <taxon>Anguinidae</taxon>
        <taxon>Anguininae</taxon>
        <taxon>Ditylenchus</taxon>
    </lineage>
</organism>
<proteinExistence type="predicted"/>
<dbReference type="AlphaFoldDB" id="A0AAD4R800"/>